<dbReference type="GO" id="GO:0022857">
    <property type="term" value="F:transmembrane transporter activity"/>
    <property type="evidence" value="ECO:0007669"/>
    <property type="project" value="InterPro"/>
</dbReference>
<feature type="transmembrane region" description="Helical" evidence="6">
    <location>
        <begin position="12"/>
        <end position="32"/>
    </location>
</feature>
<feature type="transmembrane region" description="Helical" evidence="6">
    <location>
        <begin position="332"/>
        <end position="351"/>
    </location>
</feature>
<dbReference type="InterPro" id="IPR024989">
    <property type="entry name" value="MFS_assoc_dom"/>
</dbReference>
<dbReference type="PANTHER" id="PTHR16172">
    <property type="entry name" value="MAJOR FACILITATOR SUPERFAMILY DOMAIN-CONTAINING PROTEIN 6-LIKE"/>
    <property type="match status" value="1"/>
</dbReference>
<feature type="transmembrane region" description="Helical" evidence="6">
    <location>
        <begin position="126"/>
        <end position="146"/>
    </location>
</feature>
<feature type="transmembrane region" description="Helical" evidence="6">
    <location>
        <begin position="399"/>
        <end position="422"/>
    </location>
</feature>
<dbReference type="PROSITE" id="PS50850">
    <property type="entry name" value="MFS"/>
    <property type="match status" value="1"/>
</dbReference>
<evidence type="ECO:0000256" key="1">
    <source>
        <dbReference type="ARBA" id="ARBA00004141"/>
    </source>
</evidence>
<feature type="transmembrane region" description="Helical" evidence="6">
    <location>
        <begin position="306"/>
        <end position="326"/>
    </location>
</feature>
<accession>A0A3R7QHW1</accession>
<proteinExistence type="inferred from homology"/>
<feature type="transmembrane region" description="Helical" evidence="6">
    <location>
        <begin position="275"/>
        <end position="299"/>
    </location>
</feature>
<feature type="transmembrane region" description="Helical" evidence="6">
    <location>
        <begin position="38"/>
        <end position="60"/>
    </location>
</feature>
<keyword evidence="9" id="KW-1185">Reference proteome</keyword>
<reference evidence="8 9" key="2">
    <citation type="submission" date="2019-01" db="EMBL/GenBank/DDBJ databases">
        <title>The decoding of complex shrimp genome reveals the adaptation for benthos swimmer, frequently molting mechanism and breeding impact on genome.</title>
        <authorList>
            <person name="Sun Y."/>
            <person name="Gao Y."/>
            <person name="Yu Y."/>
        </authorList>
    </citation>
    <scope>NUCLEOTIDE SEQUENCE [LARGE SCALE GENOMIC DNA]</scope>
    <source>
        <tissue evidence="8">Muscle</tissue>
    </source>
</reference>
<keyword evidence="3 6" id="KW-0812">Transmembrane</keyword>
<evidence type="ECO:0000313" key="9">
    <source>
        <dbReference type="Proteomes" id="UP000283509"/>
    </source>
</evidence>
<evidence type="ECO:0000256" key="2">
    <source>
        <dbReference type="ARBA" id="ARBA00005241"/>
    </source>
</evidence>
<dbReference type="InterPro" id="IPR036259">
    <property type="entry name" value="MFS_trans_sf"/>
</dbReference>
<comment type="caution">
    <text evidence="8">The sequence shown here is derived from an EMBL/GenBank/DDBJ whole genome shotgun (WGS) entry which is preliminary data.</text>
</comment>
<gene>
    <name evidence="8" type="ORF">C7M84_013908</name>
</gene>
<dbReference type="InterPro" id="IPR020846">
    <property type="entry name" value="MFS_dom"/>
</dbReference>
<dbReference type="OrthoDB" id="10029266at2759"/>
<protein>
    <submittedName>
        <fullName evidence="8">Putative major facilitator superfamily domain-containing protein 6-like</fullName>
    </submittedName>
</protein>
<feature type="transmembrane region" description="Helical" evidence="6">
    <location>
        <begin position="199"/>
        <end position="220"/>
    </location>
</feature>
<comment type="subcellular location">
    <subcellularLocation>
        <location evidence="1">Membrane</location>
        <topology evidence="1">Multi-pass membrane protein</topology>
    </subcellularLocation>
</comment>
<feature type="transmembrane region" description="Helical" evidence="6">
    <location>
        <begin position="72"/>
        <end position="91"/>
    </location>
</feature>
<sequence>MGIDWKMFPMKLHYFLRFSGVGPLMPFLPVIVRQKGIPVHYVGAIWTVLSMVSLGVKAFTGPLSDHLKAHRAVMASCISFLAAALSCIYFIPDLSPPHAPPGAKDSHGLSATDEVTVEYLLSRTEFWFLLACLLIQFCCQSASVTLQEALCYQLLGNASQDFGKQRLWGSLGWGFGAVTGGLMVDWYSQGKDQKDYWPAYVMTFLFLMMDVMVVCSLKFSASSSKITCAAVFNVLSQPSTVIILIATLVLGASCSTVDTFQLMLVEDLMEPNYPYLKILEGLMLGVQCLLSEVPLFFVAGRFIKKFGYFNAYFTSLMVFCLRFVLLSVFNNAWWFLVVQLLHGLSFSLAYASLTSYASNIAPPGTDATMQAVFGIAYFGGGGVGSFVVGNLFHSLGGKTAFLMTGLFCGGFGILFHIVRLLLFSHGAAYQALKTTENR</sequence>
<keyword evidence="5 6" id="KW-0472">Membrane</keyword>
<dbReference type="InterPro" id="IPR051717">
    <property type="entry name" value="MFS_MFSD6"/>
</dbReference>
<feature type="transmembrane region" description="Helical" evidence="6">
    <location>
        <begin position="371"/>
        <end position="393"/>
    </location>
</feature>
<dbReference type="GO" id="GO:0016020">
    <property type="term" value="C:membrane"/>
    <property type="evidence" value="ECO:0007669"/>
    <property type="project" value="UniProtKB-SubCell"/>
</dbReference>
<evidence type="ECO:0000259" key="7">
    <source>
        <dbReference type="PROSITE" id="PS50850"/>
    </source>
</evidence>
<dbReference type="EMBL" id="QCYY01002733">
    <property type="protein sequence ID" value="ROT67989.1"/>
    <property type="molecule type" value="Genomic_DNA"/>
</dbReference>
<dbReference type="PANTHER" id="PTHR16172:SF41">
    <property type="entry name" value="MAJOR FACILITATOR SUPERFAMILY DOMAIN-CONTAINING PROTEIN 6-LIKE"/>
    <property type="match status" value="1"/>
</dbReference>
<dbReference type="SUPFAM" id="SSF103473">
    <property type="entry name" value="MFS general substrate transporter"/>
    <property type="match status" value="1"/>
</dbReference>
<keyword evidence="4 6" id="KW-1133">Transmembrane helix</keyword>
<evidence type="ECO:0000256" key="6">
    <source>
        <dbReference type="SAM" id="Phobius"/>
    </source>
</evidence>
<feature type="transmembrane region" description="Helical" evidence="6">
    <location>
        <begin position="241"/>
        <end position="263"/>
    </location>
</feature>
<dbReference type="Pfam" id="PF12832">
    <property type="entry name" value="MFS_1_like"/>
    <property type="match status" value="1"/>
</dbReference>
<evidence type="ECO:0000256" key="4">
    <source>
        <dbReference type="ARBA" id="ARBA00022989"/>
    </source>
</evidence>
<feature type="transmembrane region" description="Helical" evidence="6">
    <location>
        <begin position="167"/>
        <end position="187"/>
    </location>
</feature>
<dbReference type="Gene3D" id="1.20.1250.20">
    <property type="entry name" value="MFS general substrate transporter like domains"/>
    <property type="match status" value="2"/>
</dbReference>
<dbReference type="Proteomes" id="UP000283509">
    <property type="component" value="Unassembled WGS sequence"/>
</dbReference>
<name>A0A3R7QHW1_PENVA</name>
<evidence type="ECO:0000256" key="5">
    <source>
        <dbReference type="ARBA" id="ARBA00023136"/>
    </source>
</evidence>
<evidence type="ECO:0000313" key="8">
    <source>
        <dbReference type="EMBL" id="ROT67989.1"/>
    </source>
</evidence>
<reference evidence="8 9" key="1">
    <citation type="submission" date="2018-04" db="EMBL/GenBank/DDBJ databases">
        <authorList>
            <person name="Zhang X."/>
            <person name="Yuan J."/>
            <person name="Li F."/>
            <person name="Xiang J."/>
        </authorList>
    </citation>
    <scope>NUCLEOTIDE SEQUENCE [LARGE SCALE GENOMIC DNA]</scope>
    <source>
        <tissue evidence="8">Muscle</tissue>
    </source>
</reference>
<comment type="similarity">
    <text evidence="2">Belongs to the major facilitator superfamily. MFSD6 family.</text>
</comment>
<feature type="domain" description="Major facilitator superfamily (MFS) profile" evidence="7">
    <location>
        <begin position="239"/>
        <end position="438"/>
    </location>
</feature>
<evidence type="ECO:0000256" key="3">
    <source>
        <dbReference type="ARBA" id="ARBA00022692"/>
    </source>
</evidence>
<organism evidence="8 9">
    <name type="scientific">Penaeus vannamei</name>
    <name type="common">Whiteleg shrimp</name>
    <name type="synonym">Litopenaeus vannamei</name>
    <dbReference type="NCBI Taxonomy" id="6689"/>
    <lineage>
        <taxon>Eukaryota</taxon>
        <taxon>Metazoa</taxon>
        <taxon>Ecdysozoa</taxon>
        <taxon>Arthropoda</taxon>
        <taxon>Crustacea</taxon>
        <taxon>Multicrustacea</taxon>
        <taxon>Malacostraca</taxon>
        <taxon>Eumalacostraca</taxon>
        <taxon>Eucarida</taxon>
        <taxon>Decapoda</taxon>
        <taxon>Dendrobranchiata</taxon>
        <taxon>Penaeoidea</taxon>
        <taxon>Penaeidae</taxon>
        <taxon>Penaeus</taxon>
    </lineage>
</organism>
<dbReference type="AlphaFoldDB" id="A0A3R7QHW1"/>